<keyword evidence="7" id="KW-0732">Signal</keyword>
<accession>A0A8E2DTN7</accession>
<dbReference type="InterPro" id="IPR033121">
    <property type="entry name" value="PEPTIDASE_A1"/>
</dbReference>
<dbReference type="Gene3D" id="2.40.70.10">
    <property type="entry name" value="Acid Proteases"/>
    <property type="match status" value="2"/>
</dbReference>
<evidence type="ECO:0000256" key="3">
    <source>
        <dbReference type="PIRSR" id="PIRSR601461-1"/>
    </source>
</evidence>
<dbReference type="EMBL" id="KV722335">
    <property type="protein sequence ID" value="OCH95493.1"/>
    <property type="molecule type" value="Genomic_DNA"/>
</dbReference>
<dbReference type="PROSITE" id="PS00141">
    <property type="entry name" value="ASP_PROTEASE"/>
    <property type="match status" value="2"/>
</dbReference>
<dbReference type="CDD" id="cd05471">
    <property type="entry name" value="pepsin_like"/>
    <property type="match status" value="1"/>
</dbReference>
<keyword evidence="4" id="KW-1015">Disulfide bond</keyword>
<dbReference type="PROSITE" id="PS51767">
    <property type="entry name" value="PEPTIDASE_A1"/>
    <property type="match status" value="1"/>
</dbReference>
<comment type="similarity">
    <text evidence="1 5">Belongs to the peptidase A1 family.</text>
</comment>
<evidence type="ECO:0000313" key="10">
    <source>
        <dbReference type="Proteomes" id="UP000250043"/>
    </source>
</evidence>
<evidence type="ECO:0000256" key="6">
    <source>
        <dbReference type="SAM" id="Phobius"/>
    </source>
</evidence>
<dbReference type="OrthoDB" id="15189at2759"/>
<organism evidence="9 10">
    <name type="scientific">Obba rivulosa</name>
    <dbReference type="NCBI Taxonomy" id="1052685"/>
    <lineage>
        <taxon>Eukaryota</taxon>
        <taxon>Fungi</taxon>
        <taxon>Dikarya</taxon>
        <taxon>Basidiomycota</taxon>
        <taxon>Agaricomycotina</taxon>
        <taxon>Agaricomycetes</taxon>
        <taxon>Polyporales</taxon>
        <taxon>Gelatoporiaceae</taxon>
        <taxon>Obba</taxon>
    </lineage>
</organism>
<dbReference type="SUPFAM" id="SSF50630">
    <property type="entry name" value="Acid proteases"/>
    <property type="match status" value="1"/>
</dbReference>
<keyword evidence="2 5" id="KW-0064">Aspartyl protease</keyword>
<dbReference type="InterPro" id="IPR001461">
    <property type="entry name" value="Aspartic_peptidase_A1"/>
</dbReference>
<evidence type="ECO:0000256" key="7">
    <source>
        <dbReference type="SAM" id="SignalP"/>
    </source>
</evidence>
<reference evidence="9 10" key="1">
    <citation type="submission" date="2016-07" db="EMBL/GenBank/DDBJ databases">
        <title>Draft genome of the white-rot fungus Obba rivulosa 3A-2.</title>
        <authorList>
            <consortium name="DOE Joint Genome Institute"/>
            <person name="Miettinen O."/>
            <person name="Riley R."/>
            <person name="Acob R."/>
            <person name="Barry K."/>
            <person name="Cullen D."/>
            <person name="De Vries R."/>
            <person name="Hainaut M."/>
            <person name="Hatakka A."/>
            <person name="Henrissat B."/>
            <person name="Hilden K."/>
            <person name="Kuo R."/>
            <person name="Labutti K."/>
            <person name="Lipzen A."/>
            <person name="Makela M.R."/>
            <person name="Sandor L."/>
            <person name="Spatafora J.W."/>
            <person name="Grigoriev I.V."/>
            <person name="Hibbett D.S."/>
        </authorList>
    </citation>
    <scope>NUCLEOTIDE SEQUENCE [LARGE SCALE GENOMIC DNA]</scope>
    <source>
        <strain evidence="9 10">3A-2</strain>
    </source>
</reference>
<protein>
    <submittedName>
        <fullName evidence="9">Acid protease</fullName>
    </submittedName>
</protein>
<dbReference type="InterPro" id="IPR021109">
    <property type="entry name" value="Peptidase_aspartic_dom_sf"/>
</dbReference>
<feature type="transmembrane region" description="Helical" evidence="6">
    <location>
        <begin position="430"/>
        <end position="449"/>
    </location>
</feature>
<dbReference type="PANTHER" id="PTHR47966:SF57">
    <property type="entry name" value="PEPTIDASE A1 DOMAIN-CONTAINING PROTEIN"/>
    <property type="match status" value="1"/>
</dbReference>
<keyword evidence="10" id="KW-1185">Reference proteome</keyword>
<dbReference type="Proteomes" id="UP000250043">
    <property type="component" value="Unassembled WGS sequence"/>
</dbReference>
<evidence type="ECO:0000256" key="1">
    <source>
        <dbReference type="ARBA" id="ARBA00007447"/>
    </source>
</evidence>
<dbReference type="GO" id="GO:0004190">
    <property type="term" value="F:aspartic-type endopeptidase activity"/>
    <property type="evidence" value="ECO:0007669"/>
    <property type="project" value="UniProtKB-KW"/>
</dbReference>
<keyword evidence="6" id="KW-0472">Membrane</keyword>
<dbReference type="PROSITE" id="PS51257">
    <property type="entry name" value="PROKAR_LIPOPROTEIN"/>
    <property type="match status" value="1"/>
</dbReference>
<dbReference type="Pfam" id="PF00026">
    <property type="entry name" value="Asp"/>
    <property type="match status" value="1"/>
</dbReference>
<evidence type="ECO:0000256" key="4">
    <source>
        <dbReference type="PIRSR" id="PIRSR601461-2"/>
    </source>
</evidence>
<evidence type="ECO:0000256" key="2">
    <source>
        <dbReference type="ARBA" id="ARBA00022750"/>
    </source>
</evidence>
<dbReference type="InterPro" id="IPR034164">
    <property type="entry name" value="Pepsin-like_dom"/>
</dbReference>
<keyword evidence="6" id="KW-0812">Transmembrane</keyword>
<proteinExistence type="inferred from homology"/>
<dbReference type="PANTHER" id="PTHR47966">
    <property type="entry name" value="BETA-SITE APP-CLEAVING ENZYME, ISOFORM A-RELATED"/>
    <property type="match status" value="1"/>
</dbReference>
<feature type="disulfide bond" evidence="4">
    <location>
        <begin position="88"/>
        <end position="93"/>
    </location>
</feature>
<keyword evidence="6" id="KW-1133">Transmembrane helix</keyword>
<gene>
    <name evidence="9" type="ORF">OBBRIDRAFT_816416</name>
</gene>
<dbReference type="PRINTS" id="PR00792">
    <property type="entry name" value="PEPSIN"/>
</dbReference>
<evidence type="ECO:0000259" key="8">
    <source>
        <dbReference type="PROSITE" id="PS51767"/>
    </source>
</evidence>
<dbReference type="GO" id="GO:0006508">
    <property type="term" value="P:proteolysis"/>
    <property type="evidence" value="ECO:0007669"/>
    <property type="project" value="UniProtKB-KW"/>
</dbReference>
<feature type="domain" description="Peptidase A1" evidence="8">
    <location>
        <begin position="59"/>
        <end position="387"/>
    </location>
</feature>
<keyword evidence="5" id="KW-0378">Hydrolase</keyword>
<keyword evidence="5 9" id="KW-0645">Protease</keyword>
<feature type="active site" evidence="3">
    <location>
        <position position="272"/>
    </location>
</feature>
<dbReference type="AlphaFoldDB" id="A0A8E2DTN7"/>
<feature type="active site" evidence="3">
    <location>
        <position position="75"/>
    </location>
</feature>
<sequence length="459" mass="48808">MCYSRLLQPLLWLLALACFKQHDVYVNGVKIPVDHIPRQSNPTKLPVDLSLASSNQFAYLAHIDIGGQDFRMLLDTGSADLWVVSSDCTEQDCQGVAKYNQSSSFASTNSSFHLTYLSGSVTGLIGTETVVVGPYEISTQILALANQTSGLALAGTGNSGILGLSFPVEASIPETLGRTLLENIMASYNETERYFAIKLGRDQDGSSFTIGELDPDFANSTSDFTYNSVSPLGNSVYNYWKLPLQGFTINHTVFPLSDSRVSGASSSIAVLDTGTTLILGPSADVDRFWQSVGGAKKTSSGWQVRCDRGIIVGVVLGGGNSTKEYVIDPADISWQQGSHAGEWCMGGVQANDGVISGDWLLGDTFLRNVYALHHVAANGQPPRIGLLGLTDPDASLAAFRQQRGNDPTPPAQILTNAHQSNSLGGGDICGIAAAGGFAFGAVMTLLLCFKPCRGKVSKY</sequence>
<evidence type="ECO:0000313" key="9">
    <source>
        <dbReference type="EMBL" id="OCH95493.1"/>
    </source>
</evidence>
<feature type="chain" id="PRO_5034431059" evidence="7">
    <location>
        <begin position="29"/>
        <end position="459"/>
    </location>
</feature>
<dbReference type="InterPro" id="IPR001969">
    <property type="entry name" value="Aspartic_peptidase_AS"/>
</dbReference>
<name>A0A8E2DTN7_9APHY</name>
<feature type="signal peptide" evidence="7">
    <location>
        <begin position="1"/>
        <end position="28"/>
    </location>
</feature>
<evidence type="ECO:0000256" key="5">
    <source>
        <dbReference type="RuleBase" id="RU000454"/>
    </source>
</evidence>